<dbReference type="AlphaFoldDB" id="F7XM94"/>
<dbReference type="HOGENOM" id="CLU_073842_1_0_2"/>
<dbReference type="EMBL" id="CP002101">
    <property type="protein sequence ID" value="AEH60983.1"/>
    <property type="molecule type" value="Genomic_DNA"/>
</dbReference>
<keyword evidence="2" id="KW-0378">Hydrolase</keyword>
<dbReference type="RefSeq" id="WP_013898420.1">
    <property type="nucleotide sequence ID" value="NC_015676.1"/>
</dbReference>
<evidence type="ECO:0000259" key="1">
    <source>
        <dbReference type="PROSITE" id="PS51831"/>
    </source>
</evidence>
<dbReference type="KEGG" id="mzh:Mzhil_1127"/>
<dbReference type="PANTHER" id="PTHR38659:SF2">
    <property type="entry name" value="HDIG DOMAIN PROTEIN"/>
    <property type="match status" value="1"/>
</dbReference>
<evidence type="ECO:0000313" key="3">
    <source>
        <dbReference type="Proteomes" id="UP000006622"/>
    </source>
</evidence>
<dbReference type="PANTHER" id="PTHR38659">
    <property type="entry name" value="METAL-DEPENDENT PHOSPHOHYDROLASE"/>
    <property type="match status" value="1"/>
</dbReference>
<dbReference type="GeneID" id="10822755"/>
<dbReference type="PROSITE" id="PS51831">
    <property type="entry name" value="HD"/>
    <property type="match status" value="1"/>
</dbReference>
<accession>F7XM94</accession>
<protein>
    <submittedName>
        <fullName evidence="2">Metal dependent phosphohydrolase</fullName>
    </submittedName>
</protein>
<dbReference type="Pfam" id="PF01966">
    <property type="entry name" value="HD"/>
    <property type="match status" value="1"/>
</dbReference>
<dbReference type="InterPro" id="IPR006674">
    <property type="entry name" value="HD_domain"/>
</dbReference>
<organism evidence="2 3">
    <name type="scientific">Methanosalsum zhilinae (strain DSM 4017 / NBRC 107636 / OCM 62 / WeN5)</name>
    <name type="common">Methanohalophilus zhilinae</name>
    <dbReference type="NCBI Taxonomy" id="679901"/>
    <lineage>
        <taxon>Archaea</taxon>
        <taxon>Methanobacteriati</taxon>
        <taxon>Methanobacteriota</taxon>
        <taxon>Stenosarchaea group</taxon>
        <taxon>Methanomicrobia</taxon>
        <taxon>Methanosarcinales</taxon>
        <taxon>Methanosarcinaceae</taxon>
        <taxon>Methanosalsum</taxon>
    </lineage>
</organism>
<dbReference type="SUPFAM" id="SSF109604">
    <property type="entry name" value="HD-domain/PDEase-like"/>
    <property type="match status" value="1"/>
</dbReference>
<dbReference type="InterPro" id="IPR006675">
    <property type="entry name" value="HDIG_dom"/>
</dbReference>
<dbReference type="SMART" id="SM00471">
    <property type="entry name" value="HDc"/>
    <property type="match status" value="1"/>
</dbReference>
<proteinExistence type="predicted"/>
<dbReference type="GO" id="GO:0016787">
    <property type="term" value="F:hydrolase activity"/>
    <property type="evidence" value="ECO:0007669"/>
    <property type="project" value="UniProtKB-KW"/>
</dbReference>
<evidence type="ECO:0000313" key="2">
    <source>
        <dbReference type="EMBL" id="AEH60983.1"/>
    </source>
</evidence>
<dbReference type="OrthoDB" id="52832at2157"/>
<keyword evidence="3" id="KW-1185">Reference proteome</keyword>
<dbReference type="NCBIfam" id="TIGR00277">
    <property type="entry name" value="HDIG"/>
    <property type="match status" value="1"/>
</dbReference>
<feature type="domain" description="HD" evidence="1">
    <location>
        <begin position="20"/>
        <end position="168"/>
    </location>
</feature>
<dbReference type="STRING" id="679901.Mzhil_1127"/>
<dbReference type="InterPro" id="IPR003607">
    <property type="entry name" value="HD/PDEase_dom"/>
</dbReference>
<name>F7XM94_METZD</name>
<reference evidence="2 3" key="1">
    <citation type="submission" date="2010-07" db="EMBL/GenBank/DDBJ databases">
        <title>The complete genome of Methanosalsum zhilinae DSM 4017.</title>
        <authorList>
            <consortium name="US DOE Joint Genome Institute (JGI-PGF)"/>
            <person name="Lucas S."/>
            <person name="Copeland A."/>
            <person name="Lapidus A."/>
            <person name="Glavina del Rio T."/>
            <person name="Dalin E."/>
            <person name="Tice H."/>
            <person name="Bruce D."/>
            <person name="Goodwin L."/>
            <person name="Pitluck S."/>
            <person name="Kyrpides N."/>
            <person name="Mavromatis K."/>
            <person name="Ovchinnikova G."/>
            <person name="Daligault H."/>
            <person name="Detter J.C."/>
            <person name="Han C."/>
            <person name="Tapia R."/>
            <person name="Larimer F."/>
            <person name="Land M."/>
            <person name="Hauser L."/>
            <person name="Markowitz V."/>
            <person name="Cheng J.-F."/>
            <person name="Hugenholtz P."/>
            <person name="Woyke T."/>
            <person name="Wu D."/>
            <person name="Spring S."/>
            <person name="Schueler E."/>
            <person name="Brambilla E."/>
            <person name="Klenk H.-P."/>
            <person name="Eisen J.A."/>
        </authorList>
    </citation>
    <scope>NUCLEOTIDE SEQUENCE [LARGE SCALE GENOMIC DNA]</scope>
    <source>
        <strain evidence="3">DSM 4017 / NBRC 107636 / OCM 62 / WeN5</strain>
    </source>
</reference>
<dbReference type="Gene3D" id="1.10.3210.10">
    <property type="entry name" value="Hypothetical protein af1432"/>
    <property type="match status" value="1"/>
</dbReference>
<sequence length="168" mass="18470">MLSEKQCLEILRKVGCSEYVIAHSRSVSELAEKITYDIIEKGGSVDLKLVIAGAILHDIGRSVTHDIDHVVEGVKIAEDLALGPEITGVIRSHVGGGISQEEAQEFGFPENNYMPQTLEEKIVAHSDNLIKGTTRISLDERIESMKNNGLSNESISRVLRLADEIDVY</sequence>
<dbReference type="Proteomes" id="UP000006622">
    <property type="component" value="Chromosome"/>
</dbReference>
<dbReference type="CDD" id="cd00077">
    <property type="entry name" value="HDc"/>
    <property type="match status" value="1"/>
</dbReference>
<gene>
    <name evidence="2" type="ordered locus">Mzhil_1127</name>
</gene>